<evidence type="ECO:0000256" key="2">
    <source>
        <dbReference type="ARBA" id="ARBA00022614"/>
    </source>
</evidence>
<dbReference type="Gene3D" id="3.80.10.10">
    <property type="entry name" value="Ribonuclease Inhibitor"/>
    <property type="match status" value="3"/>
</dbReference>
<dbReference type="AlphaFoldDB" id="A0A6P4AUM3"/>
<accession>A0A6P4AUM3</accession>
<dbReference type="Proteomes" id="UP001652623">
    <property type="component" value="Chromosome 12"/>
</dbReference>
<dbReference type="SUPFAM" id="SSF52058">
    <property type="entry name" value="L domain-like"/>
    <property type="match status" value="2"/>
</dbReference>
<dbReference type="Pfam" id="PF00560">
    <property type="entry name" value="LRR_1"/>
    <property type="match status" value="4"/>
</dbReference>
<dbReference type="InterPro" id="IPR013210">
    <property type="entry name" value="LRR_N_plant-typ"/>
</dbReference>
<sequence length="599" mass="67162">MTHQFIRVIQDFVSHPYQLYAAQTHSLWRKSRRLAQDVCGSLVIKKLWREAYFQFLNQVKDRLLLVIAIKVAHLQRMKEVEKERDALLTFKQGLIDPSNGLSSWNGHNCCNWFGVSCSNQTGHVTKLDLHARSSCNQLMNNTTFPCKMMLGGKLSSSILELKYLSYLDLSLNDFNDTHIPHFVGSLRNLRYLDLSKSSFSGMVPPNLGNLSQLQYLDLGYFVGGLWVSDLHWLPKLSSLQYLNLGRVNLSKATTYWVQTVNMLPSLLELHLSSCELHSFPHSPPSVNFTSLSVLDLGSNHFDSSSILSWCFNITTLTQLHFPGSDLRGLIPEIQRGSFCNLHTFNLAQNYRLKGDVKRVVDALSGCGNATLESLNLRFCQLSENLPNSLGYLKNLGYLDLSSNLILGPIPQSLGNLSRLQALYLSNNSMLSGTTPESIGQLVELQILDLSLNSWDGIITEVHFLNLTNLLHLSLSSTKNLVLKVPNDWIPPFNLVLIKIIGCQLGPAFPAWLKTQTNLAIITLSNTSISGILPDWVWKFPSWMPMLSTLDLSDNHLKGGLSRSLPFGSLCLNSVDLSFNQFEGSVPLWPGVKKPVFKEQ</sequence>
<dbReference type="GO" id="GO:0016020">
    <property type="term" value="C:membrane"/>
    <property type="evidence" value="ECO:0007669"/>
    <property type="project" value="UniProtKB-SubCell"/>
</dbReference>
<evidence type="ECO:0000256" key="3">
    <source>
        <dbReference type="ARBA" id="ARBA00022692"/>
    </source>
</evidence>
<gene>
    <name evidence="12" type="primary">LOC107428336</name>
</gene>
<keyword evidence="5" id="KW-0677">Repeat</keyword>
<evidence type="ECO:0000256" key="1">
    <source>
        <dbReference type="ARBA" id="ARBA00004479"/>
    </source>
</evidence>
<dbReference type="Pfam" id="PF08263">
    <property type="entry name" value="LRRNT_2"/>
    <property type="match status" value="1"/>
</dbReference>
<name>A0A6P4AUM3_ZIZJJ</name>
<reference evidence="12" key="1">
    <citation type="submission" date="2025-08" db="UniProtKB">
        <authorList>
            <consortium name="RefSeq"/>
        </authorList>
    </citation>
    <scope>IDENTIFICATION</scope>
    <source>
        <tissue evidence="12">Seedling</tissue>
    </source>
</reference>
<dbReference type="PANTHER" id="PTHR48063">
    <property type="entry name" value="LRR RECEPTOR-LIKE KINASE"/>
    <property type="match status" value="1"/>
</dbReference>
<dbReference type="PANTHER" id="PTHR48063:SF29">
    <property type="entry name" value="LRR RECEPTOR-LIKE KINASE FAMILY PROTEIN"/>
    <property type="match status" value="1"/>
</dbReference>
<proteinExistence type="predicted"/>
<dbReference type="InterPro" id="IPR032675">
    <property type="entry name" value="LRR_dom_sf"/>
</dbReference>
<evidence type="ECO:0000313" key="11">
    <source>
        <dbReference type="Proteomes" id="UP001652623"/>
    </source>
</evidence>
<evidence type="ECO:0000256" key="9">
    <source>
        <dbReference type="ARBA" id="ARBA00023180"/>
    </source>
</evidence>
<protein>
    <submittedName>
        <fullName evidence="12">Receptor-like protein EIX2</fullName>
    </submittedName>
</protein>
<keyword evidence="2" id="KW-0433">Leucine-rich repeat</keyword>
<feature type="domain" description="Leucine-rich repeat-containing N-terminal plant-type" evidence="10">
    <location>
        <begin position="82"/>
        <end position="118"/>
    </location>
</feature>
<keyword evidence="6" id="KW-1133">Transmembrane helix</keyword>
<keyword evidence="7" id="KW-0472">Membrane</keyword>
<keyword evidence="11" id="KW-1185">Reference proteome</keyword>
<dbReference type="SMR" id="A0A6P4AUM3"/>
<keyword evidence="8" id="KW-0675">Receptor</keyword>
<evidence type="ECO:0000256" key="7">
    <source>
        <dbReference type="ARBA" id="ARBA00023136"/>
    </source>
</evidence>
<keyword evidence="4" id="KW-0732">Signal</keyword>
<evidence type="ECO:0000259" key="10">
    <source>
        <dbReference type="Pfam" id="PF08263"/>
    </source>
</evidence>
<dbReference type="KEGG" id="zju:107428336"/>
<evidence type="ECO:0000313" key="12">
    <source>
        <dbReference type="RefSeq" id="XP_015894341.1"/>
    </source>
</evidence>
<dbReference type="InterPro" id="IPR001611">
    <property type="entry name" value="Leu-rich_rpt"/>
</dbReference>
<dbReference type="FunFam" id="3.80.10.10:FF:000041">
    <property type="entry name" value="LRR receptor-like serine/threonine-protein kinase ERECTA"/>
    <property type="match status" value="1"/>
</dbReference>
<keyword evidence="3" id="KW-0812">Transmembrane</keyword>
<comment type="subcellular location">
    <subcellularLocation>
        <location evidence="1">Membrane</location>
        <topology evidence="1">Single-pass type I membrane protein</topology>
    </subcellularLocation>
</comment>
<dbReference type="InterPro" id="IPR046956">
    <property type="entry name" value="RLP23-like"/>
</dbReference>
<evidence type="ECO:0000256" key="8">
    <source>
        <dbReference type="ARBA" id="ARBA00023170"/>
    </source>
</evidence>
<evidence type="ECO:0000256" key="4">
    <source>
        <dbReference type="ARBA" id="ARBA00022729"/>
    </source>
</evidence>
<keyword evidence="9" id="KW-0325">Glycoprotein</keyword>
<dbReference type="RefSeq" id="XP_015894341.1">
    <property type="nucleotide sequence ID" value="XM_016038855.1"/>
</dbReference>
<organism evidence="11 12">
    <name type="scientific">Ziziphus jujuba</name>
    <name type="common">Chinese jujube</name>
    <name type="synonym">Ziziphus sativa</name>
    <dbReference type="NCBI Taxonomy" id="326968"/>
    <lineage>
        <taxon>Eukaryota</taxon>
        <taxon>Viridiplantae</taxon>
        <taxon>Streptophyta</taxon>
        <taxon>Embryophyta</taxon>
        <taxon>Tracheophyta</taxon>
        <taxon>Spermatophyta</taxon>
        <taxon>Magnoliopsida</taxon>
        <taxon>eudicotyledons</taxon>
        <taxon>Gunneridae</taxon>
        <taxon>Pentapetalae</taxon>
        <taxon>rosids</taxon>
        <taxon>fabids</taxon>
        <taxon>Rosales</taxon>
        <taxon>Rhamnaceae</taxon>
        <taxon>Paliureae</taxon>
        <taxon>Ziziphus</taxon>
    </lineage>
</organism>
<evidence type="ECO:0000256" key="5">
    <source>
        <dbReference type="ARBA" id="ARBA00022737"/>
    </source>
</evidence>
<evidence type="ECO:0000256" key="6">
    <source>
        <dbReference type="ARBA" id="ARBA00022989"/>
    </source>
</evidence>